<protein>
    <submittedName>
        <fullName evidence="1">Uncharacterized protein</fullName>
    </submittedName>
</protein>
<evidence type="ECO:0000313" key="2">
    <source>
        <dbReference type="Proteomes" id="UP001295684"/>
    </source>
</evidence>
<sequence>MGNYLVKNNRKGYKCKTKEMENLTKWKHIEYSILVKTVSEQIRSSPIKSKYQKADEHLLDFEQNFILKKITKLQHRLKSCEEYNLFLSKISKARLGQEALLSLPCKIRNLYINSGSTNLITRLRNHLGLINCALVRTTDRICLNSLSLSKGHLQRIFLAASSCNKLIFSQCKLNSQDLRLREHGYQITTLTFLSCGLPNLSNWRDFPERLRSLLTACSSCPLSRSLVKLTIDDTHLCPIQKEVLIRTCRFPNTKTIMF</sequence>
<gene>
    <name evidence="1" type="ORF">ECRASSUSDP1_LOCUS20051</name>
</gene>
<evidence type="ECO:0000313" key="1">
    <source>
        <dbReference type="EMBL" id="CAI2378653.1"/>
    </source>
</evidence>
<dbReference type="Proteomes" id="UP001295684">
    <property type="component" value="Unassembled WGS sequence"/>
</dbReference>
<dbReference type="AlphaFoldDB" id="A0AAD2D404"/>
<reference evidence="1" key="1">
    <citation type="submission" date="2023-07" db="EMBL/GenBank/DDBJ databases">
        <authorList>
            <consortium name="AG Swart"/>
            <person name="Singh M."/>
            <person name="Singh A."/>
            <person name="Seah K."/>
            <person name="Emmerich C."/>
        </authorList>
    </citation>
    <scope>NUCLEOTIDE SEQUENCE</scope>
    <source>
        <strain evidence="1">DP1</strain>
    </source>
</reference>
<comment type="caution">
    <text evidence="1">The sequence shown here is derived from an EMBL/GenBank/DDBJ whole genome shotgun (WGS) entry which is preliminary data.</text>
</comment>
<keyword evidence="2" id="KW-1185">Reference proteome</keyword>
<proteinExistence type="predicted"/>
<organism evidence="1 2">
    <name type="scientific">Euplotes crassus</name>
    <dbReference type="NCBI Taxonomy" id="5936"/>
    <lineage>
        <taxon>Eukaryota</taxon>
        <taxon>Sar</taxon>
        <taxon>Alveolata</taxon>
        <taxon>Ciliophora</taxon>
        <taxon>Intramacronucleata</taxon>
        <taxon>Spirotrichea</taxon>
        <taxon>Hypotrichia</taxon>
        <taxon>Euplotida</taxon>
        <taxon>Euplotidae</taxon>
        <taxon>Moneuplotes</taxon>
    </lineage>
</organism>
<accession>A0AAD2D404</accession>
<dbReference type="EMBL" id="CAMPGE010020403">
    <property type="protein sequence ID" value="CAI2378653.1"/>
    <property type="molecule type" value="Genomic_DNA"/>
</dbReference>
<name>A0AAD2D404_EUPCR</name>